<dbReference type="EMBL" id="CAEZTJ010000067">
    <property type="protein sequence ID" value="CAB4568194.1"/>
    <property type="molecule type" value="Genomic_DNA"/>
</dbReference>
<dbReference type="EC" id="4.1.2.13" evidence="3"/>
<comment type="similarity">
    <text evidence="2">Belongs to the class I fructose-bisphosphate aldolase family.</text>
</comment>
<sequence length="295" mass="32336">MNQEMLSQMKSGKGFIAALDQSGGSSPKALKLYGLDETSYSNESEMFDRIHEMRTRLITSPAFNGERVIGAILFEMTMDRSIDGLGSAEYLWQRKHVVPFLKVDNGLADEVDGVQLMKPIPQLGARIESANRHGVFGTKMRSVINLANSSGIRSIVAQQFEFGQEIIAGGLVPIIEPEVNIKSAEKQEAEVILKQELLEFVSSLSADQNVMLKLSLPTEADLYKELVAHPRVVRVVALSGGYSRDEANVLLSKNHGVIASFSRALTEGLTAQQSDSEFNAALDRTIESIYEASLT</sequence>
<evidence type="ECO:0000256" key="1">
    <source>
        <dbReference type="ARBA" id="ARBA00004714"/>
    </source>
</evidence>
<evidence type="ECO:0000256" key="2">
    <source>
        <dbReference type="ARBA" id="ARBA00010387"/>
    </source>
</evidence>
<accession>A0A6J6DYD6</accession>
<keyword evidence="4" id="KW-0324">Glycolysis</keyword>
<evidence type="ECO:0000256" key="5">
    <source>
        <dbReference type="ARBA" id="ARBA00023239"/>
    </source>
</evidence>
<dbReference type="GO" id="GO:0006096">
    <property type="term" value="P:glycolytic process"/>
    <property type="evidence" value="ECO:0007669"/>
    <property type="project" value="UniProtKB-UniPathway"/>
</dbReference>
<dbReference type="GO" id="GO:0004332">
    <property type="term" value="F:fructose-bisphosphate aldolase activity"/>
    <property type="evidence" value="ECO:0007669"/>
    <property type="project" value="UniProtKB-EC"/>
</dbReference>
<dbReference type="InterPro" id="IPR000741">
    <property type="entry name" value="FBA_I"/>
</dbReference>
<name>A0A6J6DYD6_9ZZZZ</name>
<dbReference type="Pfam" id="PF00274">
    <property type="entry name" value="Glycolytic"/>
    <property type="match status" value="1"/>
</dbReference>
<dbReference type="SUPFAM" id="SSF51569">
    <property type="entry name" value="Aldolase"/>
    <property type="match status" value="1"/>
</dbReference>
<dbReference type="InterPro" id="IPR013785">
    <property type="entry name" value="Aldolase_TIM"/>
</dbReference>
<evidence type="ECO:0000256" key="4">
    <source>
        <dbReference type="ARBA" id="ARBA00023152"/>
    </source>
</evidence>
<reference evidence="6" key="1">
    <citation type="submission" date="2020-05" db="EMBL/GenBank/DDBJ databases">
        <authorList>
            <person name="Chiriac C."/>
            <person name="Salcher M."/>
            <person name="Ghai R."/>
            <person name="Kavagutti S V."/>
        </authorList>
    </citation>
    <scope>NUCLEOTIDE SEQUENCE</scope>
</reference>
<protein>
    <recommendedName>
        <fullName evidence="3">fructose-bisphosphate aldolase</fullName>
        <ecNumber evidence="3">4.1.2.13</ecNumber>
    </recommendedName>
</protein>
<comment type="pathway">
    <text evidence="1">Carbohydrate degradation; glycolysis; D-glyceraldehyde 3-phosphate and glycerone phosphate from D-glucose: step 4/4.</text>
</comment>
<dbReference type="UniPathway" id="UPA00109">
    <property type="reaction ID" value="UER00183"/>
</dbReference>
<evidence type="ECO:0000313" key="6">
    <source>
        <dbReference type="EMBL" id="CAB4568194.1"/>
    </source>
</evidence>
<evidence type="ECO:0000256" key="3">
    <source>
        <dbReference type="ARBA" id="ARBA00013068"/>
    </source>
</evidence>
<keyword evidence="5" id="KW-0456">Lyase</keyword>
<dbReference type="AlphaFoldDB" id="A0A6J6DYD6"/>
<dbReference type="Gene3D" id="3.20.20.70">
    <property type="entry name" value="Aldolase class I"/>
    <property type="match status" value="1"/>
</dbReference>
<organism evidence="6">
    <name type="scientific">freshwater metagenome</name>
    <dbReference type="NCBI Taxonomy" id="449393"/>
    <lineage>
        <taxon>unclassified sequences</taxon>
        <taxon>metagenomes</taxon>
        <taxon>ecological metagenomes</taxon>
    </lineage>
</organism>
<gene>
    <name evidence="6" type="ORF">UFOPK1650_00565</name>
</gene>
<proteinExistence type="inferred from homology"/>
<dbReference type="NCBIfam" id="NF003784">
    <property type="entry name" value="PRK05377.1"/>
    <property type="match status" value="1"/>
</dbReference>
<dbReference type="PANTHER" id="PTHR11627">
    <property type="entry name" value="FRUCTOSE-BISPHOSPHATE ALDOLASE"/>
    <property type="match status" value="1"/>
</dbReference>